<dbReference type="GO" id="GO:0016787">
    <property type="term" value="F:hydrolase activity"/>
    <property type="evidence" value="ECO:0007669"/>
    <property type="project" value="UniProtKB-KW"/>
</dbReference>
<protein>
    <recommendedName>
        <fullName evidence="10">CRISPR-associated endonuclease Cas1</fullName>
        <ecNumber evidence="10">3.1.-.-</ecNumber>
    </recommendedName>
</protein>
<dbReference type="Proteomes" id="UP000185062">
    <property type="component" value="Unassembled WGS sequence"/>
</dbReference>
<feature type="binding site" evidence="10">
    <location>
        <position position="158"/>
    </location>
    <ligand>
        <name>Mn(2+)</name>
        <dbReference type="ChEBI" id="CHEBI:29035"/>
    </ligand>
</feature>
<dbReference type="InterPro" id="IPR002729">
    <property type="entry name" value="CRISPR-assoc_Cas1"/>
</dbReference>
<dbReference type="AlphaFoldDB" id="A0A1N6JYJ2"/>
<keyword evidence="1 10" id="KW-0540">Nuclease</keyword>
<keyword evidence="12" id="KW-1185">Reference proteome</keyword>
<dbReference type="GO" id="GO:0046872">
    <property type="term" value="F:metal ion binding"/>
    <property type="evidence" value="ECO:0007669"/>
    <property type="project" value="UniProtKB-UniRule"/>
</dbReference>
<evidence type="ECO:0000256" key="9">
    <source>
        <dbReference type="ARBA" id="ARBA00038592"/>
    </source>
</evidence>
<comment type="subunit">
    <text evidence="9 10">Homodimer, forms a heterotetramer with a Cas2 homodimer.</text>
</comment>
<dbReference type="InterPro" id="IPR042206">
    <property type="entry name" value="CRISPR-assoc_Cas1_C"/>
</dbReference>
<organism evidence="11 12">
    <name type="scientific">Nitrosomonas cryotolerans ATCC 49181</name>
    <dbReference type="NCBI Taxonomy" id="1131553"/>
    <lineage>
        <taxon>Bacteria</taxon>
        <taxon>Pseudomonadati</taxon>
        <taxon>Pseudomonadota</taxon>
        <taxon>Betaproteobacteria</taxon>
        <taxon>Nitrosomonadales</taxon>
        <taxon>Nitrosomonadaceae</taxon>
        <taxon>Nitrosomonas</taxon>
    </lineage>
</organism>
<comment type="similarity">
    <text evidence="10">Belongs to the CRISPR-associated endonuclease Cas1 family.</text>
</comment>
<keyword evidence="6 10" id="KW-0051">Antiviral defense</keyword>
<evidence type="ECO:0000313" key="12">
    <source>
        <dbReference type="Proteomes" id="UP000185062"/>
    </source>
</evidence>
<keyword evidence="2 10" id="KW-0479">Metal-binding</keyword>
<dbReference type="GO" id="GO:0004519">
    <property type="term" value="F:endonuclease activity"/>
    <property type="evidence" value="ECO:0007669"/>
    <property type="project" value="UniProtKB-UniRule"/>
</dbReference>
<feature type="binding site" evidence="10">
    <location>
        <position position="225"/>
    </location>
    <ligand>
        <name>Mn(2+)</name>
        <dbReference type="ChEBI" id="CHEBI:29035"/>
    </ligand>
</feature>
<dbReference type="GO" id="GO:0003677">
    <property type="term" value="F:DNA binding"/>
    <property type="evidence" value="ECO:0007669"/>
    <property type="project" value="UniProtKB-KW"/>
</dbReference>
<keyword evidence="8 10" id="KW-0464">Manganese</keyword>
<dbReference type="HAMAP" id="MF_01470">
    <property type="entry name" value="Cas1"/>
    <property type="match status" value="1"/>
</dbReference>
<sequence>MNGKMALVVDKTGATLEKGTHDTVVLIHADGRRERVGLRALGSVVIHGDVKLSTGLLQTISAHGVTLTVLPLRCHQGHTPVMGFGQLPVRHATLRHQQHLAYADAYRRINLARRVIWAKLESMAKFARQYAPDHVNGYYQTIHAAASASDVASLMGLEGAATLQHFKVLAAVYENSDTFRFDKRSRQPPKDEVNALMSLAYTLAQSLATQLVLQAGLDVQVGFLHGIHRDRQSLALDLIEPARAELDEWVKKLLIEQQTIKPAMFSHSADGSVWLTKEGRGLFYPDWYREGYRVALHPMRMLLANMLSDLRHYRSSETIVS</sequence>
<dbReference type="NCBIfam" id="TIGR00287">
    <property type="entry name" value="cas1"/>
    <property type="match status" value="1"/>
</dbReference>
<dbReference type="EMBL" id="FSRO01000002">
    <property type="protein sequence ID" value="SIO49116.1"/>
    <property type="molecule type" value="Genomic_DNA"/>
</dbReference>
<dbReference type="STRING" id="44575.SAMN05216419_10656"/>
<proteinExistence type="inferred from homology"/>
<evidence type="ECO:0000313" key="11">
    <source>
        <dbReference type="EMBL" id="SIO49116.1"/>
    </source>
</evidence>
<evidence type="ECO:0000256" key="3">
    <source>
        <dbReference type="ARBA" id="ARBA00022759"/>
    </source>
</evidence>
<accession>A0A1N6JYJ2</accession>
<evidence type="ECO:0000256" key="8">
    <source>
        <dbReference type="ARBA" id="ARBA00023211"/>
    </source>
</evidence>
<evidence type="ECO:0000256" key="7">
    <source>
        <dbReference type="ARBA" id="ARBA00023125"/>
    </source>
</evidence>
<keyword evidence="4 10" id="KW-0378">Hydrolase</keyword>
<name>A0A1N6JYJ2_9PROT</name>
<dbReference type="GO" id="GO:0051607">
    <property type="term" value="P:defense response to virus"/>
    <property type="evidence" value="ECO:0007669"/>
    <property type="project" value="UniProtKB-UniRule"/>
</dbReference>
<reference evidence="11 12" key="1">
    <citation type="submission" date="2016-12" db="EMBL/GenBank/DDBJ databases">
        <authorList>
            <person name="Song W.-J."/>
            <person name="Kurnit D.M."/>
        </authorList>
    </citation>
    <scope>NUCLEOTIDE SEQUENCE [LARGE SCALE GENOMIC DNA]</scope>
    <source>
        <strain evidence="11 12">ATCC 49181</strain>
    </source>
</reference>
<dbReference type="eggNOG" id="COG1518">
    <property type="taxonomic scope" value="Bacteria"/>
</dbReference>
<evidence type="ECO:0000256" key="2">
    <source>
        <dbReference type="ARBA" id="ARBA00022723"/>
    </source>
</evidence>
<dbReference type="GO" id="GO:0043571">
    <property type="term" value="P:maintenance of CRISPR repeat elements"/>
    <property type="evidence" value="ECO:0007669"/>
    <property type="project" value="UniProtKB-UniRule"/>
</dbReference>
<evidence type="ECO:0000256" key="1">
    <source>
        <dbReference type="ARBA" id="ARBA00022722"/>
    </source>
</evidence>
<dbReference type="RefSeq" id="WP_028462580.1">
    <property type="nucleotide sequence ID" value="NZ_FSRO01000002.1"/>
</dbReference>
<keyword evidence="5 10" id="KW-0460">Magnesium</keyword>
<dbReference type="PANTHER" id="PTHR34353:SF2">
    <property type="entry name" value="CRISPR-ASSOCIATED ENDONUCLEASE CAS1 1"/>
    <property type="match status" value="1"/>
</dbReference>
<evidence type="ECO:0000256" key="6">
    <source>
        <dbReference type="ARBA" id="ARBA00023118"/>
    </source>
</evidence>
<dbReference type="InterPro" id="IPR050646">
    <property type="entry name" value="Cas1"/>
</dbReference>
<keyword evidence="7 10" id="KW-0238">DNA-binding</keyword>
<dbReference type="CDD" id="cd09634">
    <property type="entry name" value="Cas1_I-II-III"/>
    <property type="match status" value="1"/>
</dbReference>
<comment type="function">
    <text evidence="10">CRISPR (clustered regularly interspaced short palindromic repeat), is an adaptive immune system that provides protection against mobile genetic elements (viruses, transposable elements and conjugative plasmids). CRISPR clusters contain spacers, sequences complementary to antecedent mobile elements, and target invading nucleic acids. CRISPR clusters are transcribed and processed into CRISPR RNA (crRNA). Acts as a dsDNA endonuclease. Involved in the integration of spacer DNA into the CRISPR cassette.</text>
</comment>
<gene>
    <name evidence="10" type="primary">cas1</name>
    <name evidence="11" type="ORF">SAMN02743940_0014</name>
</gene>
<evidence type="ECO:0000256" key="4">
    <source>
        <dbReference type="ARBA" id="ARBA00022801"/>
    </source>
</evidence>
<dbReference type="Gene3D" id="3.100.10.20">
    <property type="entry name" value="CRISPR-associated endonuclease Cas1, N-terminal domain"/>
    <property type="match status" value="1"/>
</dbReference>
<dbReference type="Gene3D" id="1.20.120.920">
    <property type="entry name" value="CRISPR-associated endonuclease Cas1, C-terminal domain"/>
    <property type="match status" value="1"/>
</dbReference>
<feature type="binding site" evidence="10">
    <location>
        <position position="240"/>
    </location>
    <ligand>
        <name>Mn(2+)</name>
        <dbReference type="ChEBI" id="CHEBI:29035"/>
    </ligand>
</feature>
<dbReference type="Pfam" id="PF01867">
    <property type="entry name" value="Cas_Cas1"/>
    <property type="match status" value="1"/>
</dbReference>
<evidence type="ECO:0000256" key="10">
    <source>
        <dbReference type="HAMAP-Rule" id="MF_01470"/>
    </source>
</evidence>
<comment type="cofactor">
    <cofactor evidence="10">
        <name>Mg(2+)</name>
        <dbReference type="ChEBI" id="CHEBI:18420"/>
    </cofactor>
    <cofactor evidence="10">
        <name>Mn(2+)</name>
        <dbReference type="ChEBI" id="CHEBI:29035"/>
    </cofactor>
</comment>
<evidence type="ECO:0000256" key="5">
    <source>
        <dbReference type="ARBA" id="ARBA00022842"/>
    </source>
</evidence>
<keyword evidence="3 10" id="KW-0255">Endonuclease</keyword>
<dbReference type="EC" id="3.1.-.-" evidence="10"/>
<dbReference type="InterPro" id="IPR042211">
    <property type="entry name" value="CRISPR-assoc_Cas1_N"/>
</dbReference>
<dbReference type="PANTHER" id="PTHR34353">
    <property type="entry name" value="CRISPR-ASSOCIATED ENDONUCLEASE CAS1 1"/>
    <property type="match status" value="1"/>
</dbReference>